<feature type="domain" description="ZAD" evidence="1">
    <location>
        <begin position="113"/>
        <end position="184"/>
    </location>
</feature>
<organism evidence="2 3">
    <name type="scientific">Molorchus minor</name>
    <dbReference type="NCBI Taxonomy" id="1323400"/>
    <lineage>
        <taxon>Eukaryota</taxon>
        <taxon>Metazoa</taxon>
        <taxon>Ecdysozoa</taxon>
        <taxon>Arthropoda</taxon>
        <taxon>Hexapoda</taxon>
        <taxon>Insecta</taxon>
        <taxon>Pterygota</taxon>
        <taxon>Neoptera</taxon>
        <taxon>Endopterygota</taxon>
        <taxon>Coleoptera</taxon>
        <taxon>Polyphaga</taxon>
        <taxon>Cucujiformia</taxon>
        <taxon>Chrysomeloidea</taxon>
        <taxon>Cerambycidae</taxon>
        <taxon>Lamiinae</taxon>
        <taxon>Monochamini</taxon>
        <taxon>Molorchus</taxon>
    </lineage>
</organism>
<evidence type="ECO:0000313" key="3">
    <source>
        <dbReference type="Proteomes" id="UP001162164"/>
    </source>
</evidence>
<sequence>MHLEREKTYRVAITSHQGSDLVKKSVALGSFKVMFKCRMASNKKGSSKSNSQVVCKSCLQNLKQIVEFKSNCLDIDNKIVSVSQETNKDVSEVYGKAATTDKSKSDISNGQNVCCICMDVVHCGKLVPLNSDNVDSTMLEKYFSELDLALIEDPEICPPCLKNMQQYFHDIDSYVNVIKDAQRDGLNKIGDSTQSDKRACLSEQKAASSKSRNLKQKRINIRENALDVEKLQCAHCAYETTGKRNIVRHLRRHRENDLGKLKVSQVDMRPMCI</sequence>
<keyword evidence="3" id="KW-1185">Reference proteome</keyword>
<dbReference type="EMBL" id="JAPWTJ010001634">
    <property type="protein sequence ID" value="KAJ8970342.1"/>
    <property type="molecule type" value="Genomic_DNA"/>
</dbReference>
<feature type="domain" description="ZAD" evidence="1">
    <location>
        <begin position="36"/>
        <end position="82"/>
    </location>
</feature>
<evidence type="ECO:0000259" key="1">
    <source>
        <dbReference type="SMART" id="SM00868"/>
    </source>
</evidence>
<dbReference type="InterPro" id="IPR012934">
    <property type="entry name" value="Znf_AD"/>
</dbReference>
<dbReference type="SMART" id="SM00868">
    <property type="entry name" value="zf-AD"/>
    <property type="match status" value="2"/>
</dbReference>
<gene>
    <name evidence="2" type="ORF">NQ317_007621</name>
</gene>
<evidence type="ECO:0000313" key="2">
    <source>
        <dbReference type="EMBL" id="KAJ8970342.1"/>
    </source>
</evidence>
<reference evidence="2" key="1">
    <citation type="journal article" date="2023" name="Insect Mol. Biol.">
        <title>Genome sequencing provides insights into the evolution of gene families encoding plant cell wall-degrading enzymes in longhorned beetles.</title>
        <authorList>
            <person name="Shin N.R."/>
            <person name="Okamura Y."/>
            <person name="Kirsch R."/>
            <person name="Pauchet Y."/>
        </authorList>
    </citation>
    <scope>NUCLEOTIDE SEQUENCE</scope>
    <source>
        <strain evidence="2">MMC_N1</strain>
    </source>
</reference>
<name>A0ABQ9J176_9CUCU</name>
<dbReference type="Proteomes" id="UP001162164">
    <property type="component" value="Unassembled WGS sequence"/>
</dbReference>
<comment type="caution">
    <text evidence="2">The sequence shown here is derived from an EMBL/GenBank/DDBJ whole genome shotgun (WGS) entry which is preliminary data.</text>
</comment>
<protein>
    <recommendedName>
        <fullName evidence="1">ZAD domain-containing protein</fullName>
    </recommendedName>
</protein>
<accession>A0ABQ9J176</accession>
<proteinExistence type="predicted"/>